<feature type="region of interest" description="Disordered" evidence="1">
    <location>
        <begin position="258"/>
        <end position="283"/>
    </location>
</feature>
<proteinExistence type="predicted"/>
<evidence type="ECO:0000313" key="3">
    <source>
        <dbReference type="Proteomes" id="UP000054350"/>
    </source>
</evidence>
<gene>
    <name evidence="2" type="ORF">AMAG_11397</name>
</gene>
<protein>
    <submittedName>
        <fullName evidence="2">Uncharacterized protein</fullName>
    </submittedName>
</protein>
<evidence type="ECO:0000256" key="1">
    <source>
        <dbReference type="SAM" id="MobiDB-lite"/>
    </source>
</evidence>
<keyword evidence="3" id="KW-1185">Reference proteome</keyword>
<dbReference type="EMBL" id="GG745351">
    <property type="protein sequence ID" value="KNE66923.1"/>
    <property type="molecule type" value="Genomic_DNA"/>
</dbReference>
<accession>A0A0L0SWH7</accession>
<dbReference type="STRING" id="578462.A0A0L0SWH7"/>
<name>A0A0L0SWH7_ALLM3</name>
<reference evidence="3" key="2">
    <citation type="submission" date="2009-11" db="EMBL/GenBank/DDBJ databases">
        <title>The Genome Sequence of Allomyces macrogynus strain ATCC 38327.</title>
        <authorList>
            <consortium name="The Broad Institute Genome Sequencing Platform"/>
            <person name="Russ C."/>
            <person name="Cuomo C."/>
            <person name="Shea T."/>
            <person name="Young S.K."/>
            <person name="Zeng Q."/>
            <person name="Koehrsen M."/>
            <person name="Haas B."/>
            <person name="Borodovsky M."/>
            <person name="Guigo R."/>
            <person name="Alvarado L."/>
            <person name="Berlin A."/>
            <person name="Borenstein D."/>
            <person name="Chen Z."/>
            <person name="Engels R."/>
            <person name="Freedman E."/>
            <person name="Gellesch M."/>
            <person name="Goldberg J."/>
            <person name="Griggs A."/>
            <person name="Gujja S."/>
            <person name="Heiman D."/>
            <person name="Hepburn T."/>
            <person name="Howarth C."/>
            <person name="Jen D."/>
            <person name="Larson L."/>
            <person name="Lewis B."/>
            <person name="Mehta T."/>
            <person name="Park D."/>
            <person name="Pearson M."/>
            <person name="Roberts A."/>
            <person name="Saif S."/>
            <person name="Shenoy N."/>
            <person name="Sisk P."/>
            <person name="Stolte C."/>
            <person name="Sykes S."/>
            <person name="Walk T."/>
            <person name="White J."/>
            <person name="Yandava C."/>
            <person name="Burger G."/>
            <person name="Gray M.W."/>
            <person name="Holland P.W.H."/>
            <person name="King N."/>
            <person name="Lang F.B.F."/>
            <person name="Roger A.J."/>
            <person name="Ruiz-Trillo I."/>
            <person name="Lander E."/>
            <person name="Nusbaum C."/>
        </authorList>
    </citation>
    <scope>NUCLEOTIDE SEQUENCE [LARGE SCALE GENOMIC DNA]</scope>
    <source>
        <strain evidence="3">ATCC 38327</strain>
    </source>
</reference>
<evidence type="ECO:0000313" key="2">
    <source>
        <dbReference type="EMBL" id="KNE66923.1"/>
    </source>
</evidence>
<sequence length="283" mass="29666">MPAPATPLQLSRLAADLAATQHALATTRAALERADAELAVVRARASVLEAQTVADAELLAHLQEALDATLDDNATLLSLGDIDGESAMVVAHADTEVQTDPMDATDTVTSALRAQLAAAHQARALVERDLTLLRAGNAVMLEDAKQREAALAEERDLVVAAATDAADARWQALLDDALATMQGEVRAAVAAAVAKTQTVQAQLTAERAQRVRAERRVVELEVGAGVAAGRKRRRTSAGGGGGKRPWSLDVSIVRRCEVESGEDDEKEVPAPDGEEEAVAPALE</sequence>
<dbReference type="Proteomes" id="UP000054350">
    <property type="component" value="Unassembled WGS sequence"/>
</dbReference>
<dbReference type="OrthoDB" id="10562840at2759"/>
<reference evidence="2 3" key="1">
    <citation type="submission" date="2009-11" db="EMBL/GenBank/DDBJ databases">
        <title>Annotation of Allomyces macrogynus ATCC 38327.</title>
        <authorList>
            <consortium name="The Broad Institute Genome Sequencing Platform"/>
            <person name="Russ C."/>
            <person name="Cuomo C."/>
            <person name="Burger G."/>
            <person name="Gray M.W."/>
            <person name="Holland P.W.H."/>
            <person name="King N."/>
            <person name="Lang F.B.F."/>
            <person name="Roger A.J."/>
            <person name="Ruiz-Trillo I."/>
            <person name="Young S.K."/>
            <person name="Zeng Q."/>
            <person name="Gargeya S."/>
            <person name="Fitzgerald M."/>
            <person name="Haas B."/>
            <person name="Abouelleil A."/>
            <person name="Alvarado L."/>
            <person name="Arachchi H.M."/>
            <person name="Berlin A."/>
            <person name="Chapman S.B."/>
            <person name="Gearin G."/>
            <person name="Goldberg J."/>
            <person name="Griggs A."/>
            <person name="Gujja S."/>
            <person name="Hansen M."/>
            <person name="Heiman D."/>
            <person name="Howarth C."/>
            <person name="Larimer J."/>
            <person name="Lui A."/>
            <person name="MacDonald P.J.P."/>
            <person name="McCowen C."/>
            <person name="Montmayeur A."/>
            <person name="Murphy C."/>
            <person name="Neiman D."/>
            <person name="Pearson M."/>
            <person name="Priest M."/>
            <person name="Roberts A."/>
            <person name="Saif S."/>
            <person name="Shea T."/>
            <person name="Sisk P."/>
            <person name="Stolte C."/>
            <person name="Sykes S."/>
            <person name="Wortman J."/>
            <person name="Nusbaum C."/>
            <person name="Birren B."/>
        </authorList>
    </citation>
    <scope>NUCLEOTIDE SEQUENCE [LARGE SCALE GENOMIC DNA]</scope>
    <source>
        <strain evidence="2 3">ATCC 38327</strain>
    </source>
</reference>
<dbReference type="AlphaFoldDB" id="A0A0L0SWH7"/>
<feature type="compositionally biased region" description="Acidic residues" evidence="1">
    <location>
        <begin position="259"/>
        <end position="277"/>
    </location>
</feature>
<dbReference type="VEuPathDB" id="FungiDB:AMAG_11397"/>
<organism evidence="2 3">
    <name type="scientific">Allomyces macrogynus (strain ATCC 38327)</name>
    <name type="common">Allomyces javanicus var. macrogynus</name>
    <dbReference type="NCBI Taxonomy" id="578462"/>
    <lineage>
        <taxon>Eukaryota</taxon>
        <taxon>Fungi</taxon>
        <taxon>Fungi incertae sedis</taxon>
        <taxon>Blastocladiomycota</taxon>
        <taxon>Blastocladiomycetes</taxon>
        <taxon>Blastocladiales</taxon>
        <taxon>Blastocladiaceae</taxon>
        <taxon>Allomyces</taxon>
    </lineage>
</organism>